<reference evidence="1 2" key="1">
    <citation type="submission" date="2014-04" db="EMBL/GenBank/DDBJ databases">
        <authorList>
            <consortium name="DOE Joint Genome Institute"/>
            <person name="Kuo A."/>
            <person name="Ruytinx J."/>
            <person name="Rineau F."/>
            <person name="Colpaert J."/>
            <person name="Kohler A."/>
            <person name="Nagy L.G."/>
            <person name="Floudas D."/>
            <person name="Copeland A."/>
            <person name="Barry K.W."/>
            <person name="Cichocki N."/>
            <person name="Veneault-Fourrey C."/>
            <person name="LaButti K."/>
            <person name="Lindquist E.A."/>
            <person name="Lipzen A."/>
            <person name="Lundell T."/>
            <person name="Morin E."/>
            <person name="Murat C."/>
            <person name="Sun H."/>
            <person name="Tunlid A."/>
            <person name="Henrissat B."/>
            <person name="Grigoriev I.V."/>
            <person name="Hibbett D.S."/>
            <person name="Martin F."/>
            <person name="Nordberg H.P."/>
            <person name="Cantor M.N."/>
            <person name="Hua S.X."/>
        </authorList>
    </citation>
    <scope>NUCLEOTIDE SEQUENCE [LARGE SCALE GENOMIC DNA]</scope>
    <source>
        <strain evidence="1 2">UH-Slu-Lm8-n1</strain>
    </source>
</reference>
<sequence length="55" mass="6228">MVQSSDPVGQWQGKRFGAEPNVAFESDVRACDGQRLGYTLHYFKTVQVEVSTNHR</sequence>
<dbReference type="AlphaFoldDB" id="A0A0D0BIH0"/>
<dbReference type="HOGENOM" id="CLU_3034002_0_0_1"/>
<reference evidence="2" key="2">
    <citation type="submission" date="2015-01" db="EMBL/GenBank/DDBJ databases">
        <title>Evolutionary Origins and Diversification of the Mycorrhizal Mutualists.</title>
        <authorList>
            <consortium name="DOE Joint Genome Institute"/>
            <consortium name="Mycorrhizal Genomics Consortium"/>
            <person name="Kohler A."/>
            <person name="Kuo A."/>
            <person name="Nagy L.G."/>
            <person name="Floudas D."/>
            <person name="Copeland A."/>
            <person name="Barry K.W."/>
            <person name="Cichocki N."/>
            <person name="Veneault-Fourrey C."/>
            <person name="LaButti K."/>
            <person name="Lindquist E.A."/>
            <person name="Lipzen A."/>
            <person name="Lundell T."/>
            <person name="Morin E."/>
            <person name="Murat C."/>
            <person name="Riley R."/>
            <person name="Ohm R."/>
            <person name="Sun H."/>
            <person name="Tunlid A."/>
            <person name="Henrissat B."/>
            <person name="Grigoriev I.V."/>
            <person name="Hibbett D.S."/>
            <person name="Martin F."/>
        </authorList>
    </citation>
    <scope>NUCLEOTIDE SEQUENCE [LARGE SCALE GENOMIC DNA]</scope>
    <source>
        <strain evidence="2">UH-Slu-Lm8-n1</strain>
    </source>
</reference>
<dbReference type="EMBL" id="KN835225">
    <property type="protein sequence ID" value="KIK42963.1"/>
    <property type="molecule type" value="Genomic_DNA"/>
</dbReference>
<keyword evidence="2" id="KW-1185">Reference proteome</keyword>
<accession>A0A0D0BIH0</accession>
<evidence type="ECO:0000313" key="2">
    <source>
        <dbReference type="Proteomes" id="UP000054485"/>
    </source>
</evidence>
<evidence type="ECO:0000313" key="1">
    <source>
        <dbReference type="EMBL" id="KIK42963.1"/>
    </source>
</evidence>
<dbReference type="InParanoid" id="A0A0D0BIH0"/>
<dbReference type="Proteomes" id="UP000054485">
    <property type="component" value="Unassembled WGS sequence"/>
</dbReference>
<protein>
    <submittedName>
        <fullName evidence="1">Unplaced genomic scaffold CY34scaffold_94, whole genome shotgun sequence</fullName>
    </submittedName>
</protein>
<name>A0A0D0BIH0_9AGAM</name>
<organism evidence="1 2">
    <name type="scientific">Suillus luteus UH-Slu-Lm8-n1</name>
    <dbReference type="NCBI Taxonomy" id="930992"/>
    <lineage>
        <taxon>Eukaryota</taxon>
        <taxon>Fungi</taxon>
        <taxon>Dikarya</taxon>
        <taxon>Basidiomycota</taxon>
        <taxon>Agaricomycotina</taxon>
        <taxon>Agaricomycetes</taxon>
        <taxon>Agaricomycetidae</taxon>
        <taxon>Boletales</taxon>
        <taxon>Suillineae</taxon>
        <taxon>Suillaceae</taxon>
        <taxon>Suillus</taxon>
    </lineage>
</organism>
<gene>
    <name evidence="1" type="ORF">CY34DRAFT_804373</name>
</gene>
<proteinExistence type="predicted"/>